<evidence type="ECO:0000259" key="3">
    <source>
        <dbReference type="Pfam" id="PF03886"/>
    </source>
</evidence>
<evidence type="ECO:0000313" key="6">
    <source>
        <dbReference type="Proteomes" id="UP000077961"/>
    </source>
</evidence>
<feature type="chain" id="PRO_5008393846" description="ABC-type transport auxiliary lipoprotein component domain-containing protein" evidence="2">
    <location>
        <begin position="27"/>
        <end position="230"/>
    </location>
</feature>
<dbReference type="Gene3D" id="3.40.50.10610">
    <property type="entry name" value="ABC-type transport auxiliary lipoprotein component"/>
    <property type="match status" value="1"/>
</dbReference>
<keyword evidence="2" id="KW-0732">Signal</keyword>
<name>A0A1A9NC05_9BURK</name>
<dbReference type="Proteomes" id="UP000078116">
    <property type="component" value="Unassembled WGS sequence"/>
</dbReference>
<sequence length="230" mass="23628">MFGGIGVLWGLAALAASLAASLAACSSPSASFYTLGSGDTPVTSSGTGAALLIEVPPVDVPPQIARTAFVVQTGANQVGVLEQSRWASLPADEIRQALSQDLTRRLNAIDVSGTPHPDGVPVYRVKVSVRRFESWPGSHTLIDAVWSVRALHTQTVMTCRSVITETVASDNDALVAGHRLALDQVAAKMAAGVASLNALPVSRTQTAATTTGASSTRARAADASVPCPAD</sequence>
<gene>
    <name evidence="4" type="ORF">A6V36_25550</name>
    <name evidence="5" type="ORF">A6V37_21385</name>
</gene>
<protein>
    <recommendedName>
        <fullName evidence="3">ABC-type transport auxiliary lipoprotein component domain-containing protein</fullName>
    </recommendedName>
</protein>
<organism evidence="5 7">
    <name type="scientific">Paraburkholderia ginsengiterrae</name>
    <dbReference type="NCBI Taxonomy" id="1462993"/>
    <lineage>
        <taxon>Bacteria</taxon>
        <taxon>Pseudomonadati</taxon>
        <taxon>Pseudomonadota</taxon>
        <taxon>Betaproteobacteria</taxon>
        <taxon>Burkholderiales</taxon>
        <taxon>Burkholderiaceae</taxon>
        <taxon>Paraburkholderia</taxon>
    </lineage>
</organism>
<dbReference type="InterPro" id="IPR005586">
    <property type="entry name" value="ABC_trans_aux"/>
</dbReference>
<dbReference type="AlphaFoldDB" id="A0A1A9NC05"/>
<evidence type="ECO:0000313" key="4">
    <source>
        <dbReference type="EMBL" id="OAJ60130.1"/>
    </source>
</evidence>
<dbReference type="Pfam" id="PF03886">
    <property type="entry name" value="ABC_trans_aux"/>
    <property type="match status" value="1"/>
</dbReference>
<feature type="signal peptide" evidence="2">
    <location>
        <begin position="1"/>
        <end position="26"/>
    </location>
</feature>
<comment type="caution">
    <text evidence="5">The sequence shown here is derived from an EMBL/GenBank/DDBJ whole genome shotgun (WGS) entry which is preliminary data.</text>
</comment>
<feature type="region of interest" description="Disordered" evidence="1">
    <location>
        <begin position="204"/>
        <end position="230"/>
    </location>
</feature>
<evidence type="ECO:0000313" key="5">
    <source>
        <dbReference type="EMBL" id="OAJ63261.1"/>
    </source>
</evidence>
<accession>A0A1A9NC05</accession>
<dbReference type="STRING" id="1462993.A6V36_25550"/>
<feature type="domain" description="ABC-type transport auxiliary lipoprotein component" evidence="3">
    <location>
        <begin position="33"/>
        <end position="190"/>
    </location>
</feature>
<reference evidence="6 7" key="1">
    <citation type="submission" date="2016-04" db="EMBL/GenBank/DDBJ databases">
        <title>Reclassification of Paraburkholderia panaciterrae (Farh et al. 2015) Dobritsa &amp; Samadpour 2016 as a later homotypic synonym of Paraburkholderia ginsengiterrae (Farh et al. 2015) Dobritsa &amp; Samadpour 2016.</title>
        <authorList>
            <person name="Dobritsa A.P."/>
            <person name="Kutumbaka K."/>
            <person name="Samadpour M."/>
        </authorList>
    </citation>
    <scope>NUCLEOTIDE SEQUENCE [LARGE SCALE GENOMIC DNA]</scope>
    <source>
        <strain evidence="5 7">DCY85</strain>
        <strain evidence="4 6">DCY85-1</strain>
    </source>
</reference>
<dbReference type="EMBL" id="LXKA01000143">
    <property type="protein sequence ID" value="OAJ63261.1"/>
    <property type="molecule type" value="Genomic_DNA"/>
</dbReference>
<proteinExistence type="predicted"/>
<keyword evidence="6" id="KW-1185">Reference proteome</keyword>
<evidence type="ECO:0000256" key="2">
    <source>
        <dbReference type="SAM" id="SignalP"/>
    </source>
</evidence>
<dbReference type="Proteomes" id="UP000077961">
    <property type="component" value="Unassembled WGS sequence"/>
</dbReference>
<feature type="compositionally biased region" description="Low complexity" evidence="1">
    <location>
        <begin position="204"/>
        <end position="224"/>
    </location>
</feature>
<evidence type="ECO:0000313" key="7">
    <source>
        <dbReference type="Proteomes" id="UP000078116"/>
    </source>
</evidence>
<dbReference type="SUPFAM" id="SSF159594">
    <property type="entry name" value="XCC0632-like"/>
    <property type="match status" value="1"/>
</dbReference>
<dbReference type="EMBL" id="LXJZ01000110">
    <property type="protein sequence ID" value="OAJ60130.1"/>
    <property type="molecule type" value="Genomic_DNA"/>
</dbReference>
<evidence type="ECO:0000256" key="1">
    <source>
        <dbReference type="SAM" id="MobiDB-lite"/>
    </source>
</evidence>